<organism evidence="2 3">
    <name type="scientific">Hypothenemus hampei</name>
    <name type="common">Coffee berry borer</name>
    <dbReference type="NCBI Taxonomy" id="57062"/>
    <lineage>
        <taxon>Eukaryota</taxon>
        <taxon>Metazoa</taxon>
        <taxon>Ecdysozoa</taxon>
        <taxon>Arthropoda</taxon>
        <taxon>Hexapoda</taxon>
        <taxon>Insecta</taxon>
        <taxon>Pterygota</taxon>
        <taxon>Neoptera</taxon>
        <taxon>Endopterygota</taxon>
        <taxon>Coleoptera</taxon>
        <taxon>Polyphaga</taxon>
        <taxon>Cucujiformia</taxon>
        <taxon>Curculionidae</taxon>
        <taxon>Scolytinae</taxon>
        <taxon>Hypothenemus</taxon>
    </lineage>
</organism>
<keyword evidence="1" id="KW-0802">TPR repeat</keyword>
<evidence type="ECO:0000256" key="1">
    <source>
        <dbReference type="PROSITE-ProRule" id="PRU00339"/>
    </source>
</evidence>
<gene>
    <name evidence="2" type="ORF">ABEB36_014711</name>
</gene>
<reference evidence="2 3" key="1">
    <citation type="submission" date="2024-05" db="EMBL/GenBank/DDBJ databases">
        <title>Genetic variation in Jamaican populations of the coffee berry borer (Hypothenemus hampei).</title>
        <authorList>
            <person name="Errbii M."/>
            <person name="Myrie A."/>
        </authorList>
    </citation>
    <scope>NUCLEOTIDE SEQUENCE [LARGE SCALE GENOMIC DNA]</scope>
    <source>
        <strain evidence="2">JA-Hopewell-2020-01-JO</strain>
        <tissue evidence="2">Whole body</tissue>
    </source>
</reference>
<dbReference type="Proteomes" id="UP001566132">
    <property type="component" value="Unassembled WGS sequence"/>
</dbReference>
<dbReference type="PANTHER" id="PTHR46575">
    <property type="entry name" value="AMYLOID PROTEIN-BINDING PROTEIN 2"/>
    <property type="match status" value="1"/>
</dbReference>
<keyword evidence="3" id="KW-1185">Reference proteome</keyword>
<feature type="repeat" description="TPR" evidence="1">
    <location>
        <begin position="428"/>
        <end position="461"/>
    </location>
</feature>
<proteinExistence type="predicted"/>
<protein>
    <submittedName>
        <fullName evidence="2">Uncharacterized protein</fullName>
    </submittedName>
</protein>
<dbReference type="PROSITE" id="PS50005">
    <property type="entry name" value="TPR"/>
    <property type="match status" value="1"/>
</dbReference>
<sequence>MSPHCRPGSLYNQAIRAVAKEYALEYRCRRELLILPNHVLLDIYKYYYHNSHLCLLSKEFSCIHAIDKVLQTKGERKSFLLLCYQEVLIHDIKVTETLYKTFSESAFLDNEPADIDLIRLGLGISGFLKELGLFASSLKFLEVTEHLLKKKKAKLSVPMLECYYLRLYSESQYCEFTSAAKTCKKLLKLLETIEMTCPISSLISTFLVLSNYCYILSYFDESYNWALKAFELLPLGLTNRTSIEILRQTSKACIGKRKYLQAGFLIRQAINLCELLETSYACPLVSDVLMDYGHFLLNSDYVKESVAAYEKALARRRSYFRIDNILLALTHEDLAYSLYVSEYNSGDFALAKTHADNSIQIMKKLLPINHLLVASVQRVKALILEEIALNMNYSEIKTDHSLNIVEEIHSTALKLSQSSFGEKNLQTAKHYGNLGRLYQSMKRYDEAEKMHLKSIQIKEDVLGPDDYEVGLSVGHLASLYNYHMKKYTEAEQLYFRSIEINMKLFGPAYSGLEYDYRGLINVYCKLSEPSKCLFYSLKYQDWKTLRDNIKPVDDKEPLLTTQEIVAKFSVFEQEQQELYEERMLLVEEFRQQREDLKAKCI</sequence>
<dbReference type="Gene3D" id="1.25.40.10">
    <property type="entry name" value="Tetratricopeptide repeat domain"/>
    <property type="match status" value="2"/>
</dbReference>
<dbReference type="InterPro" id="IPR011990">
    <property type="entry name" value="TPR-like_helical_dom_sf"/>
</dbReference>
<dbReference type="EMBL" id="JBDJPC010000013">
    <property type="protein sequence ID" value="KAL1488924.1"/>
    <property type="molecule type" value="Genomic_DNA"/>
</dbReference>
<dbReference type="InterPro" id="IPR042476">
    <property type="entry name" value="APPBP2"/>
</dbReference>
<dbReference type="AlphaFoldDB" id="A0ABD1E2U6"/>
<name>A0ABD1E2U6_HYPHA</name>
<dbReference type="SUPFAM" id="SSF48452">
    <property type="entry name" value="TPR-like"/>
    <property type="match status" value="2"/>
</dbReference>
<dbReference type="PANTHER" id="PTHR46575:SF1">
    <property type="entry name" value="AMYLOID PROTEIN-BINDING PROTEIN 2"/>
    <property type="match status" value="1"/>
</dbReference>
<dbReference type="InterPro" id="IPR019734">
    <property type="entry name" value="TPR_rpt"/>
</dbReference>
<dbReference type="SMART" id="SM00028">
    <property type="entry name" value="TPR"/>
    <property type="match status" value="2"/>
</dbReference>
<evidence type="ECO:0000313" key="3">
    <source>
        <dbReference type="Proteomes" id="UP001566132"/>
    </source>
</evidence>
<dbReference type="Pfam" id="PF13424">
    <property type="entry name" value="TPR_12"/>
    <property type="match status" value="1"/>
</dbReference>
<accession>A0ABD1E2U6</accession>
<comment type="caution">
    <text evidence="2">The sequence shown here is derived from an EMBL/GenBank/DDBJ whole genome shotgun (WGS) entry which is preliminary data.</text>
</comment>
<evidence type="ECO:0000313" key="2">
    <source>
        <dbReference type="EMBL" id="KAL1488924.1"/>
    </source>
</evidence>